<feature type="transmembrane region" description="Helical" evidence="5">
    <location>
        <begin position="189"/>
        <end position="210"/>
    </location>
</feature>
<comment type="subcellular location">
    <subcellularLocation>
        <location evidence="1 5">Cell membrane</location>
        <topology evidence="1 5">Multi-pass membrane protein</topology>
    </subcellularLocation>
</comment>
<evidence type="ECO:0000256" key="3">
    <source>
        <dbReference type="ARBA" id="ARBA00022989"/>
    </source>
</evidence>
<name>A0A5K7Z4I1_9BACT</name>
<dbReference type="RefSeq" id="WP_155305488.1">
    <property type="nucleotide sequence ID" value="NZ_AP021875.1"/>
</dbReference>
<evidence type="ECO:0000256" key="1">
    <source>
        <dbReference type="ARBA" id="ARBA00004651"/>
    </source>
</evidence>
<dbReference type="SUPFAM" id="SSF161098">
    <property type="entry name" value="MetI-like"/>
    <property type="match status" value="1"/>
</dbReference>
<feature type="domain" description="ABC transmembrane type-1" evidence="6">
    <location>
        <begin position="69"/>
        <end position="279"/>
    </location>
</feature>
<evidence type="ECO:0000313" key="7">
    <source>
        <dbReference type="EMBL" id="BBO76676.1"/>
    </source>
</evidence>
<sequence>MKARCCDKLVTAWAWLSGLVLTASVAMLLGFLLIKGAGTLSPALFFGDTAPLDALLMKRQVFEGIFPATVGTLLLVGLAVGMAVPVGIATGIYMAEFAAPRTKAVFGLFFDILAGIPSILVGLFGFSMAIFLHHHFSGQIAPCLLISALSLAFLVLPYLIRTSQTTLENLPRHVRMTAPALGASKLQTIFYVLLPQSLSGIVSGIILSIGRCAEDTAVIMLTGVVATAGIPASLLSGYEALPFYIYTVSAQYADQAELMRGYGAAIVLLAVCALLFALTAFIRHRLADHLLYGAR</sequence>
<feature type="transmembrane region" description="Helical" evidence="5">
    <location>
        <begin position="65"/>
        <end position="93"/>
    </location>
</feature>
<feature type="transmembrane region" description="Helical" evidence="5">
    <location>
        <begin position="261"/>
        <end position="282"/>
    </location>
</feature>
<dbReference type="PANTHER" id="PTHR43470">
    <property type="entry name" value="PHOSPHATE TRANSPORT SYSTEM PERMEASE PROTEIN PSTA-RELATED"/>
    <property type="match status" value="1"/>
</dbReference>
<proteinExistence type="inferred from homology"/>
<dbReference type="GO" id="GO:0055085">
    <property type="term" value="P:transmembrane transport"/>
    <property type="evidence" value="ECO:0007669"/>
    <property type="project" value="InterPro"/>
</dbReference>
<dbReference type="Gene3D" id="1.10.3720.10">
    <property type="entry name" value="MetI-like"/>
    <property type="match status" value="1"/>
</dbReference>
<keyword evidence="5" id="KW-0813">Transport</keyword>
<dbReference type="Proteomes" id="UP000427769">
    <property type="component" value="Chromosome"/>
</dbReference>
<comment type="similarity">
    <text evidence="5">Belongs to the binding-protein-dependent transport system permease family.</text>
</comment>
<evidence type="ECO:0000256" key="5">
    <source>
        <dbReference type="RuleBase" id="RU363032"/>
    </source>
</evidence>
<evidence type="ECO:0000259" key="6">
    <source>
        <dbReference type="PROSITE" id="PS50928"/>
    </source>
</evidence>
<keyword evidence="4 5" id="KW-0472">Membrane</keyword>
<organism evidence="7 8">
    <name type="scientific">Desulfosarcina widdelii</name>
    <dbReference type="NCBI Taxonomy" id="947919"/>
    <lineage>
        <taxon>Bacteria</taxon>
        <taxon>Pseudomonadati</taxon>
        <taxon>Thermodesulfobacteriota</taxon>
        <taxon>Desulfobacteria</taxon>
        <taxon>Desulfobacterales</taxon>
        <taxon>Desulfosarcinaceae</taxon>
        <taxon>Desulfosarcina</taxon>
    </lineage>
</organism>
<dbReference type="InterPro" id="IPR000515">
    <property type="entry name" value="MetI-like"/>
</dbReference>
<keyword evidence="2 5" id="KW-0812">Transmembrane</keyword>
<accession>A0A5K7Z4I1</accession>
<dbReference type="PROSITE" id="PS50928">
    <property type="entry name" value="ABC_TM1"/>
    <property type="match status" value="1"/>
</dbReference>
<gene>
    <name evidence="7" type="ORF">DSCW_40930</name>
</gene>
<keyword evidence="3 5" id="KW-1133">Transmembrane helix</keyword>
<evidence type="ECO:0000313" key="8">
    <source>
        <dbReference type="Proteomes" id="UP000427769"/>
    </source>
</evidence>
<feature type="transmembrane region" description="Helical" evidence="5">
    <location>
        <begin position="143"/>
        <end position="160"/>
    </location>
</feature>
<dbReference type="GO" id="GO:0005886">
    <property type="term" value="C:plasma membrane"/>
    <property type="evidence" value="ECO:0007669"/>
    <property type="project" value="UniProtKB-SubCell"/>
</dbReference>
<feature type="transmembrane region" description="Helical" evidence="5">
    <location>
        <begin position="217"/>
        <end position="241"/>
    </location>
</feature>
<evidence type="ECO:0000256" key="2">
    <source>
        <dbReference type="ARBA" id="ARBA00022692"/>
    </source>
</evidence>
<evidence type="ECO:0000256" key="4">
    <source>
        <dbReference type="ARBA" id="ARBA00023136"/>
    </source>
</evidence>
<dbReference type="KEGG" id="dwd:DSCW_40930"/>
<dbReference type="PANTHER" id="PTHR43470:SF3">
    <property type="entry name" value="PHOSPHATE TRANSPORT SYSTEM PERMEASE PROTEIN PSTA-RELATED"/>
    <property type="match status" value="1"/>
</dbReference>
<dbReference type="InterPro" id="IPR035906">
    <property type="entry name" value="MetI-like_sf"/>
</dbReference>
<dbReference type="OrthoDB" id="9807065at2"/>
<dbReference type="CDD" id="cd06261">
    <property type="entry name" value="TM_PBP2"/>
    <property type="match status" value="1"/>
</dbReference>
<feature type="transmembrane region" description="Helical" evidence="5">
    <location>
        <begin position="105"/>
        <end position="131"/>
    </location>
</feature>
<keyword evidence="8" id="KW-1185">Reference proteome</keyword>
<dbReference type="EMBL" id="AP021875">
    <property type="protein sequence ID" value="BBO76676.1"/>
    <property type="molecule type" value="Genomic_DNA"/>
</dbReference>
<reference evidence="7 8" key="1">
    <citation type="submission" date="2019-11" db="EMBL/GenBank/DDBJ databases">
        <title>Comparative genomics of hydrocarbon-degrading Desulfosarcina strains.</title>
        <authorList>
            <person name="Watanabe M."/>
            <person name="Kojima H."/>
            <person name="Fukui M."/>
        </authorList>
    </citation>
    <scope>NUCLEOTIDE SEQUENCE [LARGE SCALE GENOMIC DNA]</scope>
    <source>
        <strain evidence="7 8">PP31</strain>
    </source>
</reference>
<dbReference type="AlphaFoldDB" id="A0A5K7Z4I1"/>
<feature type="transmembrane region" description="Helical" evidence="5">
    <location>
        <begin position="12"/>
        <end position="34"/>
    </location>
</feature>
<protein>
    <submittedName>
        <fullName evidence="7">Phosphate ABC transporter permease</fullName>
    </submittedName>
</protein>
<dbReference type="Pfam" id="PF00528">
    <property type="entry name" value="BPD_transp_1"/>
    <property type="match status" value="1"/>
</dbReference>